<dbReference type="VEuPathDB" id="TrichDB:TRFO_24828"/>
<protein>
    <recommendedName>
        <fullName evidence="2">RUN domain-containing protein</fullName>
    </recommendedName>
</protein>
<dbReference type="EMBL" id="MLAK01000708">
    <property type="protein sequence ID" value="OHT07012.1"/>
    <property type="molecule type" value="Genomic_DNA"/>
</dbReference>
<feature type="region of interest" description="Disordered" evidence="1">
    <location>
        <begin position="243"/>
        <end position="543"/>
    </location>
</feature>
<keyword evidence="4" id="KW-1185">Reference proteome</keyword>
<dbReference type="Pfam" id="PF02759">
    <property type="entry name" value="RUN"/>
    <property type="match status" value="1"/>
</dbReference>
<sequence>MTQQVNLSFPDIFSPLVFKGKEWENIDCKVSQGKVHSYRILPFGPFFFLTPIKRKNHSLVFFIPNYTPNSPIKVDRSYQLHAHPQGNLLPSFIFISTNETYLKEIKEYMISAITDMWTYLSTMKIDKPISKEIEQYNNKMPRPIAVHATIQYTTGKFKFQTLNAAKAEALLDLPLGQGTVIVSPCTEVPSKLGGSDNIMNSFLIFVNGKSDITYFKVNDINEMIEWILFIYAYSNRMVTTTAKPAADQTRAANIKSTKVPPSNAKGVSKDGNNKNVTKDKLTRSPAPEKDNPTQTTPKTQKQSQHRPSTNEKSATTKNLQQPKRPQTNATPKGTTPKDTTPKGTTPKGTAPKDTTQKETAPKDTTQNGTTPKETTQKDTTPKITTQKGTTQKGTAPKETTQKDTAPKETTPQTIPSSSTTTPSANTSVSTSTNTTAVKDSKQGQKTGQPGQKTHQAHRTPQHSAQKTSSKQNQGQQNKDSDQNINTSSTTSKPQQTQTQPNQNQNQDKDKEKETEKESEQPKQLENELESKKKKENEKQKEPEDFAITIESIVVQDIEPSPEVKKQLSNIKPATSAHDKHAQTRSQNNVKSKVGGRKTLIQRRGSMTEASYNATLALMDQETGYISEDANYDIPKEAHIEERLAELEKRYSKTDTFEIFIPPSFDEILGNARYSVTSVNLPSTRPLQIKTLMESIAGDESEIIDFPFVDEPDEKIVENTLNEILCDERINLSDFFNFREFPEFDESSLQYADKPIIPFFKEFTDVDEGLRMTNKTVHDQTEPYAMRFCSLIGCVLLNGLRDFTNSHSTINLADIFTEIAEGLSELKPMITEMRTENTTVAQASIAASILIKKNMLCTFLREVNRNDTWTNKYYLPSSIFANYEFVETFVLTLEQILNKQTFNIEVSSNIINHHSEDFIKFALTPLFAYLEIDELTNPECDPVRVIARQFEVGLKRKGKIVNAIVKASPWDMLSSLAQIPNDSSLWQDFVSSITTIKKISSGTSKLEDWLRENLNRHMLHIWFLIIVVNKKNIESFYDDDSSLIDPFRAKYVAKKIYNYLKAN</sequence>
<feature type="compositionally biased region" description="Low complexity" evidence="1">
    <location>
        <begin position="329"/>
        <end position="353"/>
    </location>
</feature>
<dbReference type="Proteomes" id="UP000179807">
    <property type="component" value="Unassembled WGS sequence"/>
</dbReference>
<accession>A0A1J4KBE9</accession>
<feature type="compositionally biased region" description="Polar residues" evidence="1">
    <location>
        <begin position="250"/>
        <end position="260"/>
    </location>
</feature>
<organism evidence="3 4">
    <name type="scientific">Tritrichomonas foetus</name>
    <dbReference type="NCBI Taxonomy" id="1144522"/>
    <lineage>
        <taxon>Eukaryota</taxon>
        <taxon>Metamonada</taxon>
        <taxon>Parabasalia</taxon>
        <taxon>Tritrichomonadida</taxon>
        <taxon>Tritrichomonadidae</taxon>
        <taxon>Tritrichomonas</taxon>
    </lineage>
</organism>
<name>A0A1J4KBE9_9EUKA</name>
<dbReference type="PROSITE" id="PS50826">
    <property type="entry name" value="RUN"/>
    <property type="match status" value="2"/>
</dbReference>
<feature type="region of interest" description="Disordered" evidence="1">
    <location>
        <begin position="560"/>
        <end position="594"/>
    </location>
</feature>
<dbReference type="OrthoDB" id="10668169at2759"/>
<feature type="compositionally biased region" description="Polar residues" evidence="1">
    <location>
        <begin position="305"/>
        <end position="328"/>
    </location>
</feature>
<dbReference type="Gene3D" id="1.20.58.900">
    <property type="match status" value="2"/>
</dbReference>
<feature type="compositionally biased region" description="Low complexity" evidence="1">
    <location>
        <begin position="409"/>
        <end position="435"/>
    </location>
</feature>
<dbReference type="AlphaFoldDB" id="A0A1J4KBE9"/>
<feature type="compositionally biased region" description="Low complexity" evidence="1">
    <location>
        <begin position="443"/>
        <end position="453"/>
    </location>
</feature>
<feature type="domain" description="RUN" evidence="2">
    <location>
        <begin position="778"/>
        <end position="908"/>
    </location>
</feature>
<evidence type="ECO:0000259" key="2">
    <source>
        <dbReference type="PROSITE" id="PS50826"/>
    </source>
</evidence>
<feature type="compositionally biased region" description="Polar residues" evidence="1">
    <location>
        <begin position="461"/>
        <end position="477"/>
    </location>
</feature>
<dbReference type="InterPro" id="IPR037213">
    <property type="entry name" value="Run_dom_sf"/>
</dbReference>
<dbReference type="InterPro" id="IPR004012">
    <property type="entry name" value="Run_dom"/>
</dbReference>
<dbReference type="GeneID" id="94838671"/>
<feature type="compositionally biased region" description="Low complexity" evidence="1">
    <location>
        <begin position="292"/>
        <end position="302"/>
    </location>
</feature>
<feature type="compositionally biased region" description="Low complexity" evidence="1">
    <location>
        <begin position="485"/>
        <end position="505"/>
    </location>
</feature>
<feature type="compositionally biased region" description="Basic and acidic residues" evidence="1">
    <location>
        <begin position="267"/>
        <end position="291"/>
    </location>
</feature>
<evidence type="ECO:0000256" key="1">
    <source>
        <dbReference type="SAM" id="MobiDB-lite"/>
    </source>
</evidence>
<evidence type="ECO:0000313" key="3">
    <source>
        <dbReference type="EMBL" id="OHT07012.1"/>
    </source>
</evidence>
<dbReference type="SUPFAM" id="SSF140741">
    <property type="entry name" value="RUN domain-like"/>
    <property type="match status" value="2"/>
</dbReference>
<gene>
    <name evidence="3" type="ORF">TRFO_24828</name>
</gene>
<feature type="compositionally biased region" description="Basic and acidic residues" evidence="1">
    <location>
        <begin position="506"/>
        <end position="543"/>
    </location>
</feature>
<feature type="compositionally biased region" description="Low complexity" evidence="1">
    <location>
        <begin position="381"/>
        <end position="397"/>
    </location>
</feature>
<proteinExistence type="predicted"/>
<dbReference type="RefSeq" id="XP_068360148.1">
    <property type="nucleotide sequence ID" value="XM_068503967.1"/>
</dbReference>
<reference evidence="3" key="1">
    <citation type="submission" date="2016-10" db="EMBL/GenBank/DDBJ databases">
        <authorList>
            <person name="Benchimol M."/>
            <person name="Almeida L.G."/>
            <person name="Vasconcelos A.T."/>
            <person name="Perreira-Neves A."/>
            <person name="Rosa I.A."/>
            <person name="Tasca T."/>
            <person name="Bogo M.R."/>
            <person name="de Souza W."/>
        </authorList>
    </citation>
    <scope>NUCLEOTIDE SEQUENCE [LARGE SCALE GENOMIC DNA]</scope>
    <source>
        <strain evidence="3">K</strain>
    </source>
</reference>
<feature type="domain" description="RUN" evidence="2">
    <location>
        <begin position="932"/>
        <end position="1062"/>
    </location>
</feature>
<evidence type="ECO:0000313" key="4">
    <source>
        <dbReference type="Proteomes" id="UP000179807"/>
    </source>
</evidence>
<comment type="caution">
    <text evidence="3">The sequence shown here is derived from an EMBL/GenBank/DDBJ whole genome shotgun (WGS) entry which is preliminary data.</text>
</comment>